<dbReference type="Gene3D" id="1.10.1780.10">
    <property type="entry name" value="Clp, N-terminal domain"/>
    <property type="match status" value="1"/>
</dbReference>
<proteinExistence type="predicted"/>
<gene>
    <name evidence="2" type="ORF">KDA27_13005</name>
</gene>
<feature type="region of interest" description="Disordered" evidence="1">
    <location>
        <begin position="59"/>
        <end position="96"/>
    </location>
</feature>
<evidence type="ECO:0000256" key="1">
    <source>
        <dbReference type="SAM" id="MobiDB-lite"/>
    </source>
</evidence>
<dbReference type="EMBL" id="JAGQHS010000064">
    <property type="protein sequence ID" value="MCA9756716.1"/>
    <property type="molecule type" value="Genomic_DNA"/>
</dbReference>
<name>A0A956NCX6_UNCEI</name>
<reference evidence="2" key="2">
    <citation type="journal article" date="2021" name="Microbiome">
        <title>Successional dynamics and alternative stable states in a saline activated sludge microbial community over 9 years.</title>
        <authorList>
            <person name="Wang Y."/>
            <person name="Ye J."/>
            <person name="Ju F."/>
            <person name="Liu L."/>
            <person name="Boyd J.A."/>
            <person name="Deng Y."/>
            <person name="Parks D.H."/>
            <person name="Jiang X."/>
            <person name="Yin X."/>
            <person name="Woodcroft B.J."/>
            <person name="Tyson G.W."/>
            <person name="Hugenholtz P."/>
            <person name="Polz M.F."/>
            <person name="Zhang T."/>
        </authorList>
    </citation>
    <scope>NUCLEOTIDE SEQUENCE</scope>
    <source>
        <strain evidence="2">HKST-UBA02</strain>
    </source>
</reference>
<dbReference type="AlphaFoldDB" id="A0A956NCX6"/>
<reference evidence="2" key="1">
    <citation type="submission" date="2020-04" db="EMBL/GenBank/DDBJ databases">
        <authorList>
            <person name="Zhang T."/>
        </authorList>
    </citation>
    <scope>NUCLEOTIDE SEQUENCE</scope>
    <source>
        <strain evidence="2">HKST-UBA02</strain>
    </source>
</reference>
<dbReference type="Proteomes" id="UP000739538">
    <property type="component" value="Unassembled WGS sequence"/>
</dbReference>
<dbReference type="InterPro" id="IPR036628">
    <property type="entry name" value="Clp_N_dom_sf"/>
</dbReference>
<accession>A0A956NCX6</accession>
<feature type="compositionally biased region" description="Basic and acidic residues" evidence="1">
    <location>
        <begin position="60"/>
        <end position="82"/>
    </location>
</feature>
<evidence type="ECO:0000313" key="3">
    <source>
        <dbReference type="Proteomes" id="UP000739538"/>
    </source>
</evidence>
<comment type="caution">
    <text evidence="2">The sequence shown here is derived from an EMBL/GenBank/DDBJ whole genome shotgun (WGS) entry which is preliminary data.</text>
</comment>
<sequence length="427" mass="46636">MTETTTLRITPNKGGTYTVDLGGPYTMSNEPAVRIAWASRVDPNDRRLRTWMEQVDQVWDVDHGQDQARGLRPDAGDGRDSDGLPSPLLDPESDAASVRPASLLEICGPSAKEETVRGISSVLSASRAMILPLQAQYVTLPHDPAMPDSREEVIEDPDASRARPPWAVISAFEEARHLANRQEIAILLASALESLGEAPLLVHTRYGMVAGWMLRRRPSYRPLWNPGDVARAVGEDSLVLLDPWTPSGIGSARAEDVEYAVDVRATRPEVGKIAPLRLTREPPVNQAIVWANALGRSKGRLETKDLLLGVLRSDGGLLRDALVDAGVHVGWLSGPAVDPPADMSPLAERTGTALPMTRSYAVCLELATTLSREAGASSVRERDLVWALVQSRSRTTWEFLENWGLGIDRVQRALAKLVPPPAHTHWE</sequence>
<organism evidence="2 3">
    <name type="scientific">Eiseniibacteriota bacterium</name>
    <dbReference type="NCBI Taxonomy" id="2212470"/>
    <lineage>
        <taxon>Bacteria</taxon>
        <taxon>Candidatus Eiseniibacteriota</taxon>
    </lineage>
</organism>
<evidence type="ECO:0000313" key="2">
    <source>
        <dbReference type="EMBL" id="MCA9756716.1"/>
    </source>
</evidence>
<dbReference type="SUPFAM" id="SSF81923">
    <property type="entry name" value="Double Clp-N motif"/>
    <property type="match status" value="1"/>
</dbReference>
<protein>
    <submittedName>
        <fullName evidence="2">Uncharacterized protein</fullName>
    </submittedName>
</protein>